<organism evidence="7 8">
    <name type="scientific">Candidatus Atelocyanobacterium thalassa isolate SIO64986</name>
    <dbReference type="NCBI Taxonomy" id="1527444"/>
    <lineage>
        <taxon>Bacteria</taxon>
        <taxon>Bacillati</taxon>
        <taxon>Cyanobacteriota</taxon>
        <taxon>Cyanophyceae</taxon>
        <taxon>Oscillatoriophycideae</taxon>
        <taxon>Chroococcales</taxon>
        <taxon>Aphanothecaceae</taxon>
        <taxon>Candidatus Atelocyanobacterium</taxon>
        <taxon>Candidatus Atelocyanobacterium thalassae</taxon>
    </lineage>
</organism>
<evidence type="ECO:0000313" key="8">
    <source>
        <dbReference type="Proteomes" id="UP000028922"/>
    </source>
</evidence>
<dbReference type="Pfam" id="PF03775">
    <property type="entry name" value="MinC_C"/>
    <property type="match status" value="1"/>
</dbReference>
<feature type="domain" description="Septum formation inhibitor MinC C-terminal" evidence="6">
    <location>
        <begin position="149"/>
        <end position="244"/>
    </location>
</feature>
<dbReference type="InterPro" id="IPR036145">
    <property type="entry name" value="MinC_C_sf"/>
</dbReference>
<comment type="subunit">
    <text evidence="4 5">Interacts with MinD and FtsZ.</text>
</comment>
<dbReference type="STRING" id="1527444.ucyna2_00026"/>
<dbReference type="AlphaFoldDB" id="A0A086CIF5"/>
<name>A0A086CIF5_9CHRO</name>
<evidence type="ECO:0000313" key="7">
    <source>
        <dbReference type="EMBL" id="KFF41969.1"/>
    </source>
</evidence>
<comment type="caution">
    <text evidence="7">The sequence shown here is derived from an EMBL/GenBank/DDBJ whole genome shotgun (WGS) entry which is preliminary data.</text>
</comment>
<sequence>MSSKNITSQANTEPFLSDIKMYSQVHLQRIGEKLYLILPDLEPSKKDKDWTEHLQDLKCCLKHHKGTWKSGTEVHLIAKNRLLDSRQFHSIGKILEALELHLTHIFTSRRQTAVTAATIGYSVEQEIPYKKFSSIKNTQNSALNEPLYLKTTIRSGMVIRHPGTIIIQGDVNPGGEIIADGDIIIWGCLRGIAHAGAQGDSEFCVMALKMQPTQLRIGTSVARPPSSIPEFLEPEVAYLSKEGIHLKSAINFNKTHIFANKEEKWTEKKSLAM</sequence>
<comment type="function">
    <text evidence="5">Cell division inhibitor that blocks the formation of polar Z ring septums. Rapidly oscillates between the poles of the cell to destabilize FtsZ filaments that have formed before they mature into polar Z rings. Prevents FtsZ polymerization.</text>
</comment>
<dbReference type="PANTHER" id="PTHR34108:SF1">
    <property type="entry name" value="SEPTUM SITE-DETERMINING PROTEIN MINC"/>
    <property type="match status" value="1"/>
</dbReference>
<keyword evidence="1 5" id="KW-0132">Cell division</keyword>
<protein>
    <recommendedName>
        <fullName evidence="5">Probable septum site-determining protein MinC</fullName>
    </recommendedName>
</protein>
<dbReference type="Proteomes" id="UP000028922">
    <property type="component" value="Unassembled WGS sequence"/>
</dbReference>
<evidence type="ECO:0000259" key="6">
    <source>
        <dbReference type="Pfam" id="PF03775"/>
    </source>
</evidence>
<dbReference type="GO" id="GO:1901891">
    <property type="term" value="P:regulation of cell septum assembly"/>
    <property type="evidence" value="ECO:0007669"/>
    <property type="project" value="InterPro"/>
</dbReference>
<accession>A0A086CIF5</accession>
<dbReference type="GO" id="GO:0000902">
    <property type="term" value="P:cell morphogenesis"/>
    <property type="evidence" value="ECO:0007669"/>
    <property type="project" value="InterPro"/>
</dbReference>
<evidence type="ECO:0000256" key="2">
    <source>
        <dbReference type="ARBA" id="ARBA00023210"/>
    </source>
</evidence>
<keyword evidence="3 5" id="KW-0131">Cell cycle</keyword>
<comment type="similarity">
    <text evidence="5">Belongs to the MinC family.</text>
</comment>
<dbReference type="PANTHER" id="PTHR34108">
    <property type="entry name" value="SEPTUM SITE-DETERMINING PROTEIN MINC"/>
    <property type="match status" value="1"/>
</dbReference>
<dbReference type="Gene3D" id="2.160.20.70">
    <property type="match status" value="1"/>
</dbReference>
<keyword evidence="2 5" id="KW-0717">Septation</keyword>
<evidence type="ECO:0000256" key="5">
    <source>
        <dbReference type="HAMAP-Rule" id="MF_00267"/>
    </source>
</evidence>
<evidence type="ECO:0000256" key="3">
    <source>
        <dbReference type="ARBA" id="ARBA00023306"/>
    </source>
</evidence>
<proteinExistence type="inferred from homology"/>
<dbReference type="PATRIC" id="fig|1527444.3.peg.25"/>
<dbReference type="eggNOG" id="COG0850">
    <property type="taxonomic scope" value="Bacteria"/>
</dbReference>
<dbReference type="InterPro" id="IPR013033">
    <property type="entry name" value="MinC"/>
</dbReference>
<evidence type="ECO:0000256" key="1">
    <source>
        <dbReference type="ARBA" id="ARBA00022618"/>
    </source>
</evidence>
<gene>
    <name evidence="5" type="primary">minC</name>
    <name evidence="7" type="ORF">ucyna2_00026</name>
</gene>
<dbReference type="GO" id="GO:0000917">
    <property type="term" value="P:division septum assembly"/>
    <property type="evidence" value="ECO:0007669"/>
    <property type="project" value="UniProtKB-KW"/>
</dbReference>
<dbReference type="EMBL" id="JPSP01000001">
    <property type="protein sequence ID" value="KFF41969.1"/>
    <property type="molecule type" value="Genomic_DNA"/>
</dbReference>
<dbReference type="InterPro" id="IPR016098">
    <property type="entry name" value="CAP/MinC_C"/>
</dbReference>
<evidence type="ECO:0000256" key="4">
    <source>
        <dbReference type="ARBA" id="ARBA00046874"/>
    </source>
</evidence>
<dbReference type="InterPro" id="IPR005526">
    <property type="entry name" value="Septum_form_inhib_MinC_C"/>
</dbReference>
<dbReference type="SUPFAM" id="SSF63848">
    <property type="entry name" value="Cell-division inhibitor MinC, C-terminal domain"/>
    <property type="match status" value="1"/>
</dbReference>
<dbReference type="HAMAP" id="MF_00267">
    <property type="entry name" value="MinC"/>
    <property type="match status" value="1"/>
</dbReference>
<reference evidence="7 8" key="1">
    <citation type="submission" date="2014-08" db="EMBL/GenBank/DDBJ databases">
        <title>Comparative genomics reveals surprising divergence of two closely related strains of uncultivated UCYN-A cyanobacteria.</title>
        <authorList>
            <person name="Bombar D."/>
            <person name="Heller P."/>
            <person name="Sanchez-Baracaldo P."/>
            <person name="Carter B.J."/>
            <person name="Zert J.P."/>
        </authorList>
    </citation>
    <scope>NUCLEOTIDE SEQUENCE [LARGE SCALE GENOMIC DNA]</scope>
</reference>